<proteinExistence type="predicted"/>
<dbReference type="OrthoDB" id="5196031at2"/>
<dbReference type="EMBL" id="CP021383">
    <property type="protein sequence ID" value="ARU51862.1"/>
    <property type="molecule type" value="Genomic_DNA"/>
</dbReference>
<dbReference type="InterPro" id="IPR036514">
    <property type="entry name" value="SGNH_hydro_sf"/>
</dbReference>
<dbReference type="RefSeq" id="WP_087470881.1">
    <property type="nucleotide sequence ID" value="NZ_CP021383.1"/>
</dbReference>
<dbReference type="Gene3D" id="3.40.50.1110">
    <property type="entry name" value="SGNH hydrolase"/>
    <property type="match status" value="1"/>
</dbReference>
<dbReference type="AlphaFoldDB" id="A0A1Y0HUM4"/>
<feature type="domain" description="SGNH hydrolase-type esterase" evidence="1">
    <location>
        <begin position="12"/>
        <end position="186"/>
    </location>
</feature>
<dbReference type="Proteomes" id="UP000196228">
    <property type="component" value="Chromosome"/>
</dbReference>
<dbReference type="InterPro" id="IPR013830">
    <property type="entry name" value="SGNH_hydro"/>
</dbReference>
<dbReference type="KEGG" id="cceu:CBR64_10555"/>
<protein>
    <recommendedName>
        <fullName evidence="1">SGNH hydrolase-type esterase domain-containing protein</fullName>
    </recommendedName>
</protein>
<evidence type="ECO:0000313" key="3">
    <source>
        <dbReference type="Proteomes" id="UP000196228"/>
    </source>
</evidence>
<dbReference type="SUPFAM" id="SSF52266">
    <property type="entry name" value="SGNH hydrolase"/>
    <property type="match status" value="1"/>
</dbReference>
<dbReference type="Pfam" id="PF13472">
    <property type="entry name" value="Lipase_GDSL_2"/>
    <property type="match status" value="1"/>
</dbReference>
<sequence>MRRSDRDVRVCFVGDSFVAGVGDGSALGWVGRVVAASATRGLPLTAYNLGVRRDTSEQVADRLAREVAPRLAPAAEPRVVVSFGVNDTALDVDARPRVDVAGTLAALRRIATDVGPVPLLLVGPVAVDDDDHNARSAELDAALRDESSALGVPCVSVLDRTARDATWRREVRAGDGAHPGAAGYAVLAGLVEGPVLDWIG</sequence>
<accession>A0A1Y0HUM4</accession>
<reference evidence="2 3" key="1">
    <citation type="submission" date="2017-05" db="EMBL/GenBank/DDBJ databases">
        <authorList>
            <person name="Song R."/>
            <person name="Chenine A.L."/>
            <person name="Ruprecht R.M."/>
        </authorList>
    </citation>
    <scope>NUCLEOTIDE SEQUENCE [LARGE SCALE GENOMIC DNA]</scope>
    <source>
        <strain evidence="2 3">PSBB019</strain>
    </source>
</reference>
<name>A0A1Y0HUM4_CELCE</name>
<gene>
    <name evidence="2" type="ORF">CBR64_10555</name>
</gene>
<evidence type="ECO:0000313" key="2">
    <source>
        <dbReference type="EMBL" id="ARU51862.1"/>
    </source>
</evidence>
<evidence type="ECO:0000259" key="1">
    <source>
        <dbReference type="Pfam" id="PF13472"/>
    </source>
</evidence>
<organism evidence="2 3">
    <name type="scientific">Cellulosimicrobium cellulans</name>
    <name type="common">Arthrobacter luteus</name>
    <dbReference type="NCBI Taxonomy" id="1710"/>
    <lineage>
        <taxon>Bacteria</taxon>
        <taxon>Bacillati</taxon>
        <taxon>Actinomycetota</taxon>
        <taxon>Actinomycetes</taxon>
        <taxon>Micrococcales</taxon>
        <taxon>Promicromonosporaceae</taxon>
        <taxon>Cellulosimicrobium</taxon>
    </lineage>
</organism>